<dbReference type="KEGG" id="pdio:PDMSB3_0478.1"/>
<evidence type="ECO:0000313" key="2">
    <source>
        <dbReference type="Proteomes" id="UP000325811"/>
    </source>
</evidence>
<protein>
    <submittedName>
        <fullName evidence="1">Protein ImpG/VasA</fullName>
    </submittedName>
</protein>
<name>A0A5Q4ZIH0_9BURK</name>
<dbReference type="Pfam" id="PF05947">
    <property type="entry name" value="T6SS_TssF"/>
    <property type="match status" value="1"/>
</dbReference>
<dbReference type="NCBIfam" id="TIGR03359">
    <property type="entry name" value="VI_chp_6"/>
    <property type="match status" value="1"/>
</dbReference>
<reference evidence="1 2" key="1">
    <citation type="submission" date="2019-08" db="EMBL/GenBank/DDBJ databases">
        <authorList>
            <person name="Herpell B J."/>
        </authorList>
    </citation>
    <scope>NUCLEOTIDE SEQUENCE [LARGE SCALE GENOMIC DNA]</scope>
    <source>
        <strain evidence="2">Msb3</strain>
    </source>
</reference>
<keyword evidence="2" id="KW-1185">Reference proteome</keyword>
<dbReference type="PIRSF" id="PIRSF028304">
    <property type="entry name" value="UCP028304"/>
    <property type="match status" value="1"/>
</dbReference>
<accession>A0A5Q4ZIH0</accession>
<organism evidence="1 2">
    <name type="scientific">Paraburkholderia dioscoreae</name>
    <dbReference type="NCBI Taxonomy" id="2604047"/>
    <lineage>
        <taxon>Bacteria</taxon>
        <taxon>Pseudomonadati</taxon>
        <taxon>Pseudomonadota</taxon>
        <taxon>Betaproteobacteria</taxon>
        <taxon>Burkholderiales</taxon>
        <taxon>Burkholderiaceae</taxon>
        <taxon>Paraburkholderia</taxon>
    </lineage>
</organism>
<dbReference type="PANTHER" id="PTHR35370">
    <property type="entry name" value="CYTOPLASMIC PROTEIN-RELATED-RELATED"/>
    <property type="match status" value="1"/>
</dbReference>
<dbReference type="Proteomes" id="UP000325811">
    <property type="component" value="Chromosome II"/>
</dbReference>
<dbReference type="AlphaFoldDB" id="A0A5Q4ZIH0"/>
<dbReference type="RefSeq" id="WP_165187771.1">
    <property type="nucleotide sequence ID" value="NZ_LR699554.1"/>
</dbReference>
<proteinExistence type="predicted"/>
<evidence type="ECO:0000313" key="1">
    <source>
        <dbReference type="EMBL" id="VVD31781.1"/>
    </source>
</evidence>
<dbReference type="InterPro" id="IPR010272">
    <property type="entry name" value="T6SS_TssF"/>
</dbReference>
<sequence>MASMDPELPAYYQGELRYIHELFQEFAQQHPKIARRLGAQAGEAGDPYVEHLLQSFAITAARSQMRIDRFSLDIPLRKLDGVDLNLTAPLPSLGVARFYPDAEAPHSPQGLTLARGTRLTVHAAEDATECAFLTSQPLRLWPVAITRAKPTGIPADVPALYRYVHDGQDASRVRGALRLSLATVNGMAFRGLEALDELPVYLCGEEKMASQLFELIHTSVVGIVMGVPGEFKKGDLYGAKLPGMPYMQVKHAGLEPHESLLRPVAMKFHGHRLVHEFFALPSRFGFFTITGLAAGLKHIRGPEVEIVLLLAREAATLDQQIGVQDFALYCTPIVNLYPATSERLTIHPEKHEHPLTPVAERPGDYEVHSVDRVRGQLEEESEKFLFQPLGAALPDDTRRNSRYFMLRREQQLVADNERRYDTHREFVRTHTAITLLGENREPDETGMRFLTFDAWLTNGDLPCVQPRNGVNDLTMADAKAVESVGFVRGPTAPRPPLALGAQGDAAWELVRQLHLELAVFDDEFDEPNPGEGLRLMLRPYLAAGDPAMARVLDSLVGATAGAVNDMHRWGGELHLARGIAITLTFDESRLDGWSPFAFALVLERYVARHVSAHCFTRTTVRTTQRGEIFTFPTRGGTRGVF</sequence>
<dbReference type="EMBL" id="LR699554">
    <property type="protein sequence ID" value="VVD31781.1"/>
    <property type="molecule type" value="Genomic_DNA"/>
</dbReference>
<gene>
    <name evidence="1" type="ORF">PDMSB3_0478</name>
</gene>
<dbReference type="PANTHER" id="PTHR35370:SF1">
    <property type="entry name" value="TYPE VI SECRETION SYSTEM COMPONENT TSSF1"/>
    <property type="match status" value="1"/>
</dbReference>